<dbReference type="SUPFAM" id="SSF49695">
    <property type="entry name" value="gamma-Crystallin-like"/>
    <property type="match status" value="1"/>
</dbReference>
<comment type="caution">
    <text evidence="2">The sequence shown here is derived from an EMBL/GenBank/DDBJ whole genome shotgun (WGS) entry which is preliminary data.</text>
</comment>
<protein>
    <submittedName>
        <fullName evidence="2">Peptidase inhibitor family I36 protein</fullName>
    </submittedName>
</protein>
<name>A0ABV9SKL0_9ACTN</name>
<gene>
    <name evidence="2" type="ORF">ACFPCZ_07260</name>
</gene>
<evidence type="ECO:0000313" key="2">
    <source>
        <dbReference type="EMBL" id="MFC4866424.1"/>
    </source>
</evidence>
<dbReference type="EMBL" id="JBHSIY010000006">
    <property type="protein sequence ID" value="MFC4866424.1"/>
    <property type="molecule type" value="Genomic_DNA"/>
</dbReference>
<dbReference type="Pfam" id="PF03995">
    <property type="entry name" value="Inhibitor_I36"/>
    <property type="match status" value="1"/>
</dbReference>
<keyword evidence="1" id="KW-0732">Signal</keyword>
<feature type="chain" id="PRO_5045496016" evidence="1">
    <location>
        <begin position="29"/>
        <end position="133"/>
    </location>
</feature>
<evidence type="ECO:0000256" key="1">
    <source>
        <dbReference type="SAM" id="SignalP"/>
    </source>
</evidence>
<dbReference type="InterPro" id="IPR011024">
    <property type="entry name" value="G_crystallin-like"/>
</dbReference>
<dbReference type="RefSeq" id="WP_344140140.1">
    <property type="nucleotide sequence ID" value="NZ_BAAAQI010000001.1"/>
</dbReference>
<sequence length="133" mass="14161">MLGRKTRVLGAAGIMVAAGVVSAPSAFASTPDTAPVAPMTAAPGEVRMWEDPDFTGSLYVQTTRGQCPPEGCDIDGWDGDNEISSVINETGCTIRLWDLDGFAGGYVDLGPGRWGNLERQGFDNKAESYTYYC</sequence>
<proteinExistence type="predicted"/>
<dbReference type="Gene3D" id="2.60.20.10">
    <property type="entry name" value="Crystallins"/>
    <property type="match status" value="1"/>
</dbReference>
<keyword evidence="3" id="KW-1185">Reference proteome</keyword>
<dbReference type="Proteomes" id="UP001595858">
    <property type="component" value="Unassembled WGS sequence"/>
</dbReference>
<organism evidence="2 3">
    <name type="scientific">Streptomonospora arabica</name>
    <dbReference type="NCBI Taxonomy" id="412417"/>
    <lineage>
        <taxon>Bacteria</taxon>
        <taxon>Bacillati</taxon>
        <taxon>Actinomycetota</taxon>
        <taxon>Actinomycetes</taxon>
        <taxon>Streptosporangiales</taxon>
        <taxon>Nocardiopsidaceae</taxon>
        <taxon>Streptomonospora</taxon>
    </lineage>
</organism>
<reference evidence="3" key="1">
    <citation type="journal article" date="2019" name="Int. J. Syst. Evol. Microbiol.">
        <title>The Global Catalogue of Microorganisms (GCM) 10K type strain sequencing project: providing services to taxonomists for standard genome sequencing and annotation.</title>
        <authorList>
            <consortium name="The Broad Institute Genomics Platform"/>
            <consortium name="The Broad Institute Genome Sequencing Center for Infectious Disease"/>
            <person name="Wu L."/>
            <person name="Ma J."/>
        </authorList>
    </citation>
    <scope>NUCLEOTIDE SEQUENCE [LARGE SCALE GENOMIC DNA]</scope>
    <source>
        <strain evidence="3">CGMCC 4.7304</strain>
    </source>
</reference>
<evidence type="ECO:0000313" key="3">
    <source>
        <dbReference type="Proteomes" id="UP001595858"/>
    </source>
</evidence>
<accession>A0ABV9SKL0</accession>
<feature type="signal peptide" evidence="1">
    <location>
        <begin position="1"/>
        <end position="28"/>
    </location>
</feature>